<evidence type="ECO:0000256" key="2">
    <source>
        <dbReference type="SAM" id="Phobius"/>
    </source>
</evidence>
<evidence type="ECO:0000313" key="3">
    <source>
        <dbReference type="EnsemblMetazoa" id="AFAF006354-PA"/>
    </source>
</evidence>
<keyword evidence="2" id="KW-0472">Membrane</keyword>
<feature type="transmembrane region" description="Helical" evidence="2">
    <location>
        <begin position="33"/>
        <end position="55"/>
    </location>
</feature>
<feature type="region of interest" description="Disordered" evidence="1">
    <location>
        <begin position="1"/>
        <end position="28"/>
    </location>
</feature>
<organism evidence="3 4">
    <name type="scientific">Anopheles farauti</name>
    <dbReference type="NCBI Taxonomy" id="69004"/>
    <lineage>
        <taxon>Eukaryota</taxon>
        <taxon>Metazoa</taxon>
        <taxon>Ecdysozoa</taxon>
        <taxon>Arthropoda</taxon>
        <taxon>Hexapoda</taxon>
        <taxon>Insecta</taxon>
        <taxon>Pterygota</taxon>
        <taxon>Neoptera</taxon>
        <taxon>Endopterygota</taxon>
        <taxon>Diptera</taxon>
        <taxon>Nematocera</taxon>
        <taxon>Culicoidea</taxon>
        <taxon>Culicidae</taxon>
        <taxon>Anophelinae</taxon>
        <taxon>Anopheles</taxon>
    </lineage>
</organism>
<evidence type="ECO:0000313" key="4">
    <source>
        <dbReference type="Proteomes" id="UP000075886"/>
    </source>
</evidence>
<accession>A0A182QAK6</accession>
<keyword evidence="4" id="KW-1185">Reference proteome</keyword>
<feature type="region of interest" description="Disordered" evidence="1">
    <location>
        <begin position="87"/>
        <end position="127"/>
    </location>
</feature>
<name>A0A182QAK6_9DIPT</name>
<evidence type="ECO:0000256" key="1">
    <source>
        <dbReference type="SAM" id="MobiDB-lite"/>
    </source>
</evidence>
<dbReference type="VEuPathDB" id="VectorBase:AFAF006354"/>
<keyword evidence="2" id="KW-0812">Transmembrane</keyword>
<sequence>MMDERAATNSSSHQQQRHQQNEPIGPASCRPSVVVLCRTVLTISVLSLLTIGLYVGSQSGNNHLVAGEVAAVVNGDTAAAPYVAVRERRDANDGGQPAVKPAPQPPRSRARKKPKMPKKAKQPVLYHPNMTDSGEVYELGDIVLQYDSKGAATIERLLHVRRYKHRQMRDVGMSICVVTRSLEALDGESTRRIVRGTFRANGPGTGGE</sequence>
<protein>
    <submittedName>
        <fullName evidence="3">Uncharacterized protein</fullName>
    </submittedName>
</protein>
<keyword evidence="2" id="KW-1133">Transmembrane helix</keyword>
<reference evidence="4" key="1">
    <citation type="submission" date="2014-01" db="EMBL/GenBank/DDBJ databases">
        <title>The Genome Sequence of Anopheles farauti FAR1 (V2).</title>
        <authorList>
            <consortium name="The Broad Institute Genomics Platform"/>
            <person name="Neafsey D.E."/>
            <person name="Besansky N."/>
            <person name="Howell P."/>
            <person name="Walton C."/>
            <person name="Young S.K."/>
            <person name="Zeng Q."/>
            <person name="Gargeya S."/>
            <person name="Fitzgerald M."/>
            <person name="Haas B."/>
            <person name="Abouelleil A."/>
            <person name="Allen A.W."/>
            <person name="Alvarado L."/>
            <person name="Arachchi H.M."/>
            <person name="Berlin A.M."/>
            <person name="Chapman S.B."/>
            <person name="Gainer-Dewar J."/>
            <person name="Goldberg J."/>
            <person name="Griggs A."/>
            <person name="Gujja S."/>
            <person name="Hansen M."/>
            <person name="Howarth C."/>
            <person name="Imamovic A."/>
            <person name="Ireland A."/>
            <person name="Larimer J."/>
            <person name="McCowan C."/>
            <person name="Murphy C."/>
            <person name="Pearson M."/>
            <person name="Poon T.W."/>
            <person name="Priest M."/>
            <person name="Roberts A."/>
            <person name="Saif S."/>
            <person name="Shea T."/>
            <person name="Sisk P."/>
            <person name="Sykes S."/>
            <person name="Wortman J."/>
            <person name="Nusbaum C."/>
            <person name="Birren B."/>
        </authorList>
    </citation>
    <scope>NUCLEOTIDE SEQUENCE [LARGE SCALE GENOMIC DNA]</scope>
    <source>
        <strain evidence="4">FAR1</strain>
    </source>
</reference>
<reference evidence="3" key="2">
    <citation type="submission" date="2020-05" db="UniProtKB">
        <authorList>
            <consortium name="EnsemblMetazoa"/>
        </authorList>
    </citation>
    <scope>IDENTIFICATION</scope>
    <source>
        <strain evidence="3">FAR1</strain>
    </source>
</reference>
<dbReference type="Proteomes" id="UP000075886">
    <property type="component" value="Unassembled WGS sequence"/>
</dbReference>
<dbReference type="EnsemblMetazoa" id="AFAF006354-RA">
    <property type="protein sequence ID" value="AFAF006354-PA"/>
    <property type="gene ID" value="AFAF006354"/>
</dbReference>
<dbReference type="AlphaFoldDB" id="A0A182QAK6"/>
<proteinExistence type="predicted"/>
<feature type="compositionally biased region" description="Basic residues" evidence="1">
    <location>
        <begin position="108"/>
        <end position="121"/>
    </location>
</feature>
<dbReference type="EMBL" id="AXCN02000611">
    <property type="status" value="NOT_ANNOTATED_CDS"/>
    <property type="molecule type" value="Genomic_DNA"/>
</dbReference>